<name>A0ABD6BW82_9EURY</name>
<keyword evidence="4 7" id="KW-0812">Transmembrane</keyword>
<evidence type="ECO:0000313" key="9">
    <source>
        <dbReference type="EMBL" id="MFD1568909.1"/>
    </source>
</evidence>
<comment type="similarity">
    <text evidence="7">Belongs to the binding-protein-dependent transport system permease family.</text>
</comment>
<reference evidence="9 10" key="1">
    <citation type="journal article" date="2019" name="Int. J. Syst. Evol. Microbiol.">
        <title>The Global Catalogue of Microorganisms (GCM) 10K type strain sequencing project: providing services to taxonomists for standard genome sequencing and annotation.</title>
        <authorList>
            <consortium name="The Broad Institute Genomics Platform"/>
            <consortium name="The Broad Institute Genome Sequencing Center for Infectious Disease"/>
            <person name="Wu L."/>
            <person name="Ma J."/>
        </authorList>
    </citation>
    <scope>NUCLEOTIDE SEQUENCE [LARGE SCALE GENOMIC DNA]</scope>
    <source>
        <strain evidence="9 10">CGMCC 1.12859</strain>
    </source>
</reference>
<comment type="caution">
    <text evidence="9">The sequence shown here is derived from an EMBL/GenBank/DDBJ whole genome shotgun (WGS) entry which is preliminary data.</text>
</comment>
<dbReference type="InterPro" id="IPR000515">
    <property type="entry name" value="MetI-like"/>
</dbReference>
<dbReference type="CDD" id="cd06261">
    <property type="entry name" value="TM_PBP2"/>
    <property type="match status" value="1"/>
</dbReference>
<keyword evidence="3" id="KW-1003">Cell membrane</keyword>
<evidence type="ECO:0000256" key="6">
    <source>
        <dbReference type="ARBA" id="ARBA00023136"/>
    </source>
</evidence>
<dbReference type="RefSeq" id="WP_379822610.1">
    <property type="nucleotide sequence ID" value="NZ_JBHUCZ010000024.1"/>
</dbReference>
<dbReference type="Pfam" id="PF00528">
    <property type="entry name" value="BPD_transp_1"/>
    <property type="match status" value="1"/>
</dbReference>
<accession>A0ABD6BW82</accession>
<organism evidence="9 10">
    <name type="scientific">Halolamina litorea</name>
    <dbReference type="NCBI Taxonomy" id="1515593"/>
    <lineage>
        <taxon>Archaea</taxon>
        <taxon>Methanobacteriati</taxon>
        <taxon>Methanobacteriota</taxon>
        <taxon>Stenosarchaea group</taxon>
        <taxon>Halobacteria</taxon>
        <taxon>Halobacteriales</taxon>
        <taxon>Haloferacaceae</taxon>
    </lineage>
</organism>
<dbReference type="GO" id="GO:0005886">
    <property type="term" value="C:plasma membrane"/>
    <property type="evidence" value="ECO:0007669"/>
    <property type="project" value="UniProtKB-SubCell"/>
</dbReference>
<dbReference type="PANTHER" id="PTHR43163">
    <property type="entry name" value="DIPEPTIDE TRANSPORT SYSTEM PERMEASE PROTEIN DPPB-RELATED"/>
    <property type="match status" value="1"/>
</dbReference>
<evidence type="ECO:0000256" key="7">
    <source>
        <dbReference type="RuleBase" id="RU363032"/>
    </source>
</evidence>
<dbReference type="Pfam" id="PF19300">
    <property type="entry name" value="BPD_transp_1_N"/>
    <property type="match status" value="1"/>
</dbReference>
<evidence type="ECO:0000256" key="1">
    <source>
        <dbReference type="ARBA" id="ARBA00004651"/>
    </source>
</evidence>
<feature type="transmembrane region" description="Helical" evidence="7">
    <location>
        <begin position="104"/>
        <end position="126"/>
    </location>
</feature>
<protein>
    <submittedName>
        <fullName evidence="9">ABC transporter permease</fullName>
    </submittedName>
</protein>
<feature type="transmembrane region" description="Helical" evidence="7">
    <location>
        <begin position="179"/>
        <end position="198"/>
    </location>
</feature>
<gene>
    <name evidence="9" type="ORF">ACFSAU_15550</name>
</gene>
<keyword evidence="2 7" id="KW-0813">Transport</keyword>
<keyword evidence="6 7" id="KW-0472">Membrane</keyword>
<dbReference type="InterPro" id="IPR045621">
    <property type="entry name" value="BPD_transp_1_N"/>
</dbReference>
<comment type="subcellular location">
    <subcellularLocation>
        <location evidence="1 7">Cell membrane</location>
        <topology evidence="1 7">Multi-pass membrane protein</topology>
    </subcellularLocation>
</comment>
<evidence type="ECO:0000313" key="10">
    <source>
        <dbReference type="Proteomes" id="UP001597139"/>
    </source>
</evidence>
<feature type="transmembrane region" description="Helical" evidence="7">
    <location>
        <begin position="239"/>
        <end position="265"/>
    </location>
</feature>
<feature type="domain" description="ABC transmembrane type-1" evidence="8">
    <location>
        <begin position="99"/>
        <end position="304"/>
    </location>
</feature>
<dbReference type="PANTHER" id="PTHR43163:SF6">
    <property type="entry name" value="DIPEPTIDE TRANSPORT SYSTEM PERMEASE PROTEIN DPPB-RELATED"/>
    <property type="match status" value="1"/>
</dbReference>
<evidence type="ECO:0000256" key="3">
    <source>
        <dbReference type="ARBA" id="ARBA00022475"/>
    </source>
</evidence>
<keyword evidence="10" id="KW-1185">Reference proteome</keyword>
<dbReference type="SUPFAM" id="SSF161098">
    <property type="entry name" value="MetI-like"/>
    <property type="match status" value="1"/>
</dbReference>
<dbReference type="Gene3D" id="1.10.3720.10">
    <property type="entry name" value="MetI-like"/>
    <property type="match status" value="1"/>
</dbReference>
<proteinExistence type="inferred from homology"/>
<evidence type="ECO:0000259" key="8">
    <source>
        <dbReference type="PROSITE" id="PS50928"/>
    </source>
</evidence>
<dbReference type="AlphaFoldDB" id="A0ABD6BW82"/>
<dbReference type="InterPro" id="IPR035906">
    <property type="entry name" value="MetI-like_sf"/>
</dbReference>
<feature type="non-terminal residue" evidence="9">
    <location>
        <position position="306"/>
    </location>
</feature>
<evidence type="ECO:0000256" key="2">
    <source>
        <dbReference type="ARBA" id="ARBA00022448"/>
    </source>
</evidence>
<evidence type="ECO:0000256" key="5">
    <source>
        <dbReference type="ARBA" id="ARBA00022989"/>
    </source>
</evidence>
<feature type="transmembrane region" description="Helical" evidence="7">
    <location>
        <begin position="285"/>
        <end position="304"/>
    </location>
</feature>
<evidence type="ECO:0000256" key="4">
    <source>
        <dbReference type="ARBA" id="ARBA00022692"/>
    </source>
</evidence>
<feature type="transmembrane region" description="Helical" evidence="7">
    <location>
        <begin position="138"/>
        <end position="159"/>
    </location>
</feature>
<dbReference type="Proteomes" id="UP001597139">
    <property type="component" value="Unassembled WGS sequence"/>
</dbReference>
<dbReference type="EMBL" id="JBHUCZ010000024">
    <property type="protein sequence ID" value="MFD1568909.1"/>
    <property type="molecule type" value="Genomic_DNA"/>
</dbReference>
<keyword evidence="5 7" id="KW-1133">Transmembrane helix</keyword>
<sequence>MLRRLSQVAARRLALMALSLTAVSIITFAAINVLPGDVALMILGQQASEERLMFVREQLGLNRPLWVRYLDWAGSMLTGDLGASYYYTESVQALITQRLPKTAFLAFSAIAIAVSLSIPLGILAALHENERIDLFASLTAFAGLSLPNFFWGMVLILVFAQYLDIFPPSGYTSPLVDPIGAVASVVLPASALAFGLMAHIMRMTRSSLLEELRAGYVQLGRMKGMSERAIVFRHALRNAFLPVLTVIGFQLAYLFGGVVIIEEVFSYPGLGRLLFNAVLQRDVPVLQTVVLIFAAITMLSNLTVDL</sequence>
<feature type="transmembrane region" description="Helical" evidence="7">
    <location>
        <begin position="12"/>
        <end position="34"/>
    </location>
</feature>
<dbReference type="PROSITE" id="PS50928">
    <property type="entry name" value="ABC_TM1"/>
    <property type="match status" value="1"/>
</dbReference>